<feature type="active site" description="Nucleophile; Schiff-base intermediate with DNA; for 5'-dRP lyase activity" evidence="1">
    <location>
        <position position="43"/>
    </location>
</feature>
<dbReference type="GO" id="GO:0005634">
    <property type="term" value="C:nucleus"/>
    <property type="evidence" value="ECO:0007669"/>
    <property type="project" value="TreeGrafter"/>
</dbReference>
<gene>
    <name evidence="3" type="ORF">M404DRAFT_294134</name>
</gene>
<evidence type="ECO:0000313" key="3">
    <source>
        <dbReference type="EMBL" id="KIN95902.1"/>
    </source>
</evidence>
<dbReference type="Pfam" id="PF14716">
    <property type="entry name" value="HHH_8"/>
    <property type="match status" value="1"/>
</dbReference>
<dbReference type="Proteomes" id="UP000054217">
    <property type="component" value="Unassembled WGS sequence"/>
</dbReference>
<dbReference type="PANTHER" id="PTHR11276:SF28">
    <property type="entry name" value="DNA POLYMERASE LAMBDA"/>
    <property type="match status" value="1"/>
</dbReference>
<dbReference type="HOGENOM" id="CLU_2622971_0_0_1"/>
<dbReference type="GO" id="GO:0003677">
    <property type="term" value="F:DNA binding"/>
    <property type="evidence" value="ECO:0007669"/>
    <property type="project" value="InterPro"/>
</dbReference>
<dbReference type="SUPFAM" id="SSF47802">
    <property type="entry name" value="DNA polymerase beta, N-terminal domain-like"/>
    <property type="match status" value="1"/>
</dbReference>
<protein>
    <recommendedName>
        <fullName evidence="2">Crossover junction endonuclease MUS81-like HHH domain-containing protein</fullName>
    </recommendedName>
</protein>
<dbReference type="InterPro" id="IPR027421">
    <property type="entry name" value="DNA_pol_lamdba_lyase_dom_sf"/>
</dbReference>
<proteinExistence type="predicted"/>
<evidence type="ECO:0000259" key="2">
    <source>
        <dbReference type="Pfam" id="PF14716"/>
    </source>
</evidence>
<reference evidence="3 4" key="1">
    <citation type="submission" date="2014-04" db="EMBL/GenBank/DDBJ databases">
        <authorList>
            <consortium name="DOE Joint Genome Institute"/>
            <person name="Kuo A."/>
            <person name="Kohler A."/>
            <person name="Costa M.D."/>
            <person name="Nagy L.G."/>
            <person name="Floudas D."/>
            <person name="Copeland A."/>
            <person name="Barry K.W."/>
            <person name="Cichocki N."/>
            <person name="Veneault-Fourrey C."/>
            <person name="LaButti K."/>
            <person name="Lindquist E.A."/>
            <person name="Lipzen A."/>
            <person name="Lundell T."/>
            <person name="Morin E."/>
            <person name="Murat C."/>
            <person name="Sun H."/>
            <person name="Tunlid A."/>
            <person name="Henrissat B."/>
            <person name="Grigoriev I.V."/>
            <person name="Hibbett D.S."/>
            <person name="Martin F."/>
            <person name="Nordberg H.P."/>
            <person name="Cantor M.N."/>
            <person name="Hua S.X."/>
        </authorList>
    </citation>
    <scope>NUCLEOTIDE SEQUENCE [LARGE SCALE GENOMIC DNA]</scope>
    <source>
        <strain evidence="3 4">Marx 270</strain>
    </source>
</reference>
<dbReference type="PANTHER" id="PTHR11276">
    <property type="entry name" value="DNA POLYMERASE TYPE-X FAMILY MEMBER"/>
    <property type="match status" value="1"/>
</dbReference>
<dbReference type="Gene3D" id="1.10.150.110">
    <property type="entry name" value="DNA polymerase beta, N-terminal domain-like"/>
    <property type="match status" value="1"/>
</dbReference>
<organism evidence="3 4">
    <name type="scientific">Pisolithus tinctorius Marx 270</name>
    <dbReference type="NCBI Taxonomy" id="870435"/>
    <lineage>
        <taxon>Eukaryota</taxon>
        <taxon>Fungi</taxon>
        <taxon>Dikarya</taxon>
        <taxon>Basidiomycota</taxon>
        <taxon>Agaricomycotina</taxon>
        <taxon>Agaricomycetes</taxon>
        <taxon>Agaricomycetidae</taxon>
        <taxon>Boletales</taxon>
        <taxon>Sclerodermatineae</taxon>
        <taxon>Pisolithaceae</taxon>
        <taxon>Pisolithus</taxon>
    </lineage>
</organism>
<dbReference type="InParanoid" id="A0A0C3IFX0"/>
<dbReference type="GO" id="GO:0006303">
    <property type="term" value="P:double-strand break repair via nonhomologous end joining"/>
    <property type="evidence" value="ECO:0007669"/>
    <property type="project" value="TreeGrafter"/>
</dbReference>
<dbReference type="AlphaFoldDB" id="A0A0C3IFX0"/>
<reference evidence="4" key="2">
    <citation type="submission" date="2015-01" db="EMBL/GenBank/DDBJ databases">
        <title>Evolutionary Origins and Diversification of the Mycorrhizal Mutualists.</title>
        <authorList>
            <consortium name="DOE Joint Genome Institute"/>
            <consortium name="Mycorrhizal Genomics Consortium"/>
            <person name="Kohler A."/>
            <person name="Kuo A."/>
            <person name="Nagy L.G."/>
            <person name="Floudas D."/>
            <person name="Copeland A."/>
            <person name="Barry K.W."/>
            <person name="Cichocki N."/>
            <person name="Veneault-Fourrey C."/>
            <person name="LaButti K."/>
            <person name="Lindquist E.A."/>
            <person name="Lipzen A."/>
            <person name="Lundell T."/>
            <person name="Morin E."/>
            <person name="Murat C."/>
            <person name="Riley R."/>
            <person name="Ohm R."/>
            <person name="Sun H."/>
            <person name="Tunlid A."/>
            <person name="Henrissat B."/>
            <person name="Grigoriev I.V."/>
            <person name="Hibbett D.S."/>
            <person name="Martin F."/>
        </authorList>
    </citation>
    <scope>NUCLEOTIDE SEQUENCE [LARGE SCALE GENOMIC DNA]</scope>
    <source>
        <strain evidence="4">Marx 270</strain>
    </source>
</reference>
<feature type="domain" description="Crossover junction endonuclease MUS81-like HHH" evidence="2">
    <location>
        <begin position="14"/>
        <end position="52"/>
    </location>
</feature>
<evidence type="ECO:0000256" key="1">
    <source>
        <dbReference type="PIRSR" id="PIRSR622312-50"/>
    </source>
</evidence>
<sequence>MFMWWSLTHSLTGIRALRNYPKQITSFSEARSIRGVGEKTALKIMEIINTGDLRRIEHERTDDVEVTRLFQGIYGVGK</sequence>
<dbReference type="InterPro" id="IPR022312">
    <property type="entry name" value="DNA_pol_X"/>
</dbReference>
<dbReference type="InterPro" id="IPR010996">
    <property type="entry name" value="HHH_MUS81"/>
</dbReference>
<dbReference type="GO" id="GO:0003887">
    <property type="term" value="F:DNA-directed DNA polymerase activity"/>
    <property type="evidence" value="ECO:0007669"/>
    <property type="project" value="InterPro"/>
</dbReference>
<accession>A0A0C3IFX0</accession>
<dbReference type="OrthoDB" id="205514at2759"/>
<dbReference type="STRING" id="870435.A0A0C3IFX0"/>
<dbReference type="EMBL" id="KN832058">
    <property type="protein sequence ID" value="KIN95902.1"/>
    <property type="molecule type" value="Genomic_DNA"/>
</dbReference>
<keyword evidence="4" id="KW-1185">Reference proteome</keyword>
<evidence type="ECO:0000313" key="4">
    <source>
        <dbReference type="Proteomes" id="UP000054217"/>
    </source>
</evidence>
<name>A0A0C3IFX0_PISTI</name>